<feature type="domain" description="Helicase XPB/Ssl2 N-terminal" evidence="2">
    <location>
        <begin position="216"/>
        <end position="336"/>
    </location>
</feature>
<name>A0ABR5IU75_9ACTN</name>
<feature type="region of interest" description="Disordered" evidence="1">
    <location>
        <begin position="377"/>
        <end position="397"/>
    </location>
</feature>
<accession>A0ABR5IU75</accession>
<evidence type="ECO:0000259" key="2">
    <source>
        <dbReference type="Pfam" id="PF13625"/>
    </source>
</evidence>
<dbReference type="Proteomes" id="UP000037020">
    <property type="component" value="Unassembled WGS sequence"/>
</dbReference>
<evidence type="ECO:0000256" key="1">
    <source>
        <dbReference type="SAM" id="MobiDB-lite"/>
    </source>
</evidence>
<organism evidence="3 4">
    <name type="scientific">Streptomyces varsoviensis</name>
    <dbReference type="NCBI Taxonomy" id="67373"/>
    <lineage>
        <taxon>Bacteria</taxon>
        <taxon>Bacillati</taxon>
        <taxon>Actinomycetota</taxon>
        <taxon>Actinomycetes</taxon>
        <taxon>Kitasatosporales</taxon>
        <taxon>Streptomycetaceae</taxon>
        <taxon>Streptomyces</taxon>
    </lineage>
</organism>
<dbReference type="Pfam" id="PF13625">
    <property type="entry name" value="Helicase_C_3"/>
    <property type="match status" value="1"/>
</dbReference>
<feature type="non-terminal residue" evidence="3">
    <location>
        <position position="397"/>
    </location>
</feature>
<comment type="caution">
    <text evidence="3">The sequence shown here is derived from an EMBL/GenBank/DDBJ whole genome shotgun (WGS) entry which is preliminary data.</text>
</comment>
<feature type="non-terminal residue" evidence="3">
    <location>
        <position position="1"/>
    </location>
</feature>
<proteinExistence type="predicted"/>
<dbReference type="EMBL" id="LGUT01003900">
    <property type="protein sequence ID" value="KOG71068.1"/>
    <property type="molecule type" value="Genomic_DNA"/>
</dbReference>
<keyword evidence="4" id="KW-1185">Reference proteome</keyword>
<sequence length="397" mass="41259">PAALRKSGGLAVREIKRLAKAAGTGEDRARLLLDTAEAAGLIALSRNRDGTTALPTAAYDDWLTRPAGERLAPVLTAWAELRAIPTLGAPGEPPATLVRGHDDRYAAPLRRALLEALAALPEGTGAAVPAPPLPEEPSRALDGLLHVADWYRPLAVTGRPMAAERSAHTLDEAAFLGVVAHGTLTPLGRALLAGPDALRAELDRLLPPPLEKAHFQADLTAVAPGAPSAALADLLGACADRESEGHAVTWRFSAASVRRALDAGHTPDALLVDLTAASASGSLPQPLTYLIGDTARTHGLVRVVRTACCLRSDDEALVRELAAHRELRALGLRAIAATVLVAAEPPETVLRTLRAAGYAPVLEAETGTTVVERAAAHRSKAPAPLPAARRAAEPLAP</sequence>
<protein>
    <recommendedName>
        <fullName evidence="2">Helicase XPB/Ssl2 N-terminal domain-containing protein</fullName>
    </recommendedName>
</protein>
<evidence type="ECO:0000313" key="4">
    <source>
        <dbReference type="Proteomes" id="UP000037020"/>
    </source>
</evidence>
<reference evidence="3 4" key="1">
    <citation type="submission" date="2015-07" db="EMBL/GenBank/DDBJ databases">
        <authorList>
            <person name="Ju K.-S."/>
            <person name="Doroghazi J.R."/>
            <person name="Metcalf W.W."/>
        </authorList>
    </citation>
    <scope>NUCLEOTIDE SEQUENCE [LARGE SCALE GENOMIC DNA]</scope>
    <source>
        <strain evidence="3 4">NRRL B-3589</strain>
    </source>
</reference>
<evidence type="ECO:0000313" key="3">
    <source>
        <dbReference type="EMBL" id="KOG71068.1"/>
    </source>
</evidence>
<gene>
    <name evidence="3" type="ORF">ADK38_40760</name>
</gene>
<feature type="compositionally biased region" description="Low complexity" evidence="1">
    <location>
        <begin position="386"/>
        <end position="397"/>
    </location>
</feature>
<dbReference type="InterPro" id="IPR032830">
    <property type="entry name" value="XPB/Ssl2_N"/>
</dbReference>